<feature type="domain" description="NB-ARC" evidence="2">
    <location>
        <begin position="56"/>
        <end position="181"/>
    </location>
</feature>
<dbReference type="Gene3D" id="3.40.50.300">
    <property type="entry name" value="P-loop containing nucleotide triphosphate hydrolases"/>
    <property type="match status" value="1"/>
</dbReference>
<dbReference type="InterPro" id="IPR027417">
    <property type="entry name" value="P-loop_NTPase"/>
</dbReference>
<evidence type="ECO:0000313" key="4">
    <source>
        <dbReference type="Proteomes" id="UP000324897"/>
    </source>
</evidence>
<proteinExistence type="predicted"/>
<dbReference type="EMBL" id="RWGY01000009">
    <property type="protein sequence ID" value="TVU34888.1"/>
    <property type="molecule type" value="Genomic_DNA"/>
</dbReference>
<evidence type="ECO:0000313" key="3">
    <source>
        <dbReference type="EMBL" id="TVU34888.1"/>
    </source>
</evidence>
<dbReference type="PRINTS" id="PR00364">
    <property type="entry name" value="DISEASERSIST"/>
</dbReference>
<feature type="compositionally biased region" description="Basic and acidic residues" evidence="1">
    <location>
        <begin position="10"/>
        <end position="20"/>
    </location>
</feature>
<protein>
    <recommendedName>
        <fullName evidence="2">NB-ARC domain-containing protein</fullName>
    </recommendedName>
</protein>
<feature type="non-terminal residue" evidence="3">
    <location>
        <position position="1"/>
    </location>
</feature>
<dbReference type="GO" id="GO:0043531">
    <property type="term" value="F:ADP binding"/>
    <property type="evidence" value="ECO:0007669"/>
    <property type="project" value="InterPro"/>
</dbReference>
<name>A0A5J9VGP1_9POAL</name>
<reference evidence="3 4" key="1">
    <citation type="journal article" date="2019" name="Sci. Rep.">
        <title>A high-quality genome of Eragrostis curvula grass provides insights into Poaceae evolution and supports new strategies to enhance forage quality.</title>
        <authorList>
            <person name="Carballo J."/>
            <person name="Santos B.A.C.M."/>
            <person name="Zappacosta D."/>
            <person name="Garbus I."/>
            <person name="Selva J.P."/>
            <person name="Gallo C.A."/>
            <person name="Diaz A."/>
            <person name="Albertini E."/>
            <person name="Caccamo M."/>
            <person name="Echenique V."/>
        </authorList>
    </citation>
    <scope>NUCLEOTIDE SEQUENCE [LARGE SCALE GENOMIC DNA]</scope>
    <source>
        <strain evidence="4">cv. Victoria</strain>
        <tissue evidence="3">Leaf</tissue>
    </source>
</reference>
<dbReference type="OrthoDB" id="685126at2759"/>
<comment type="caution">
    <text evidence="3">The sequence shown here is derived from an EMBL/GenBank/DDBJ whole genome shotgun (WGS) entry which is preliminary data.</text>
</comment>
<feature type="region of interest" description="Disordered" evidence="1">
    <location>
        <begin position="1"/>
        <end position="38"/>
    </location>
</feature>
<dbReference type="Proteomes" id="UP000324897">
    <property type="component" value="Unassembled WGS sequence"/>
</dbReference>
<evidence type="ECO:0000256" key="1">
    <source>
        <dbReference type="SAM" id="MobiDB-lite"/>
    </source>
</evidence>
<dbReference type="Gramene" id="TVU34888">
    <property type="protein sequence ID" value="TVU34888"/>
    <property type="gene ID" value="EJB05_16743"/>
</dbReference>
<dbReference type="InterPro" id="IPR002182">
    <property type="entry name" value="NB-ARC"/>
</dbReference>
<gene>
    <name evidence="3" type="ORF">EJB05_16743</name>
</gene>
<dbReference type="PANTHER" id="PTHR36766">
    <property type="entry name" value="PLANT BROAD-SPECTRUM MILDEW RESISTANCE PROTEIN RPW8"/>
    <property type="match status" value="1"/>
</dbReference>
<accession>A0A5J9VGP1</accession>
<dbReference type="AlphaFoldDB" id="A0A5J9VGP1"/>
<organism evidence="3 4">
    <name type="scientific">Eragrostis curvula</name>
    <name type="common">weeping love grass</name>
    <dbReference type="NCBI Taxonomy" id="38414"/>
    <lineage>
        <taxon>Eukaryota</taxon>
        <taxon>Viridiplantae</taxon>
        <taxon>Streptophyta</taxon>
        <taxon>Embryophyta</taxon>
        <taxon>Tracheophyta</taxon>
        <taxon>Spermatophyta</taxon>
        <taxon>Magnoliopsida</taxon>
        <taxon>Liliopsida</taxon>
        <taxon>Poales</taxon>
        <taxon>Poaceae</taxon>
        <taxon>PACMAD clade</taxon>
        <taxon>Chloridoideae</taxon>
        <taxon>Eragrostideae</taxon>
        <taxon>Eragrostidinae</taxon>
        <taxon>Eragrostis</taxon>
    </lineage>
</organism>
<dbReference type="PANTHER" id="PTHR36766:SF60">
    <property type="entry name" value="NB-ARC DOMAIN-CONTAINING PROTEIN"/>
    <property type="match status" value="1"/>
</dbReference>
<evidence type="ECO:0000259" key="2">
    <source>
        <dbReference type="Pfam" id="PF00931"/>
    </source>
</evidence>
<keyword evidence="4" id="KW-1185">Reference proteome</keyword>
<sequence length="189" mass="21404">MATRQNGEGSGRKLPSDGDRRRRLGLTGQERNPKLIPCRSGYLGKARPRFRDSDRDRIIDLLTQKSASESSTGYSGVAIVADGGAGKSTLAQYVYNDDRVKERFDLRMWVCISRKLDVRRHTAEIIESATNEGCPRIDNLDTLQLKLRDILAKSEKFLLVLDDVWFEESSREKEWDGLLCPLCKKSLAQ</sequence>
<dbReference type="Pfam" id="PF00931">
    <property type="entry name" value="NB-ARC"/>
    <property type="match status" value="1"/>
</dbReference>
<dbReference type="SUPFAM" id="SSF52540">
    <property type="entry name" value="P-loop containing nucleoside triphosphate hydrolases"/>
    <property type="match status" value="1"/>
</dbReference>